<dbReference type="Proteomes" id="UP000001631">
    <property type="component" value="Unassembled WGS sequence"/>
</dbReference>
<protein>
    <submittedName>
        <fullName evidence="1">Uncharacterized protein</fullName>
    </submittedName>
</protein>
<sequence length="117" mass="13283">MLDAVPSVPFPFSPGIRRTIEHLVRGKWLQHRLVKKMVNSVAAVGSILRNQRHIRKIKCDSKKKKASSNIMGQLSFSDALREKCREVQTVGIQSRRRGLDLFTFRKLLSGYSGSFAN</sequence>
<dbReference type="RefSeq" id="XP_045283244.1">
    <property type="nucleotide sequence ID" value="XM_045436092.1"/>
</dbReference>
<reference evidence="1" key="1">
    <citation type="submission" date="2009-02" db="EMBL/GenBank/DDBJ databases">
        <title>The Genome Sequence of Ajellomyces capsulatus strain G186AR.</title>
        <authorList>
            <consortium name="The Broad Institute Genome Sequencing Platform"/>
            <person name="Champion M."/>
            <person name="Cuomo C."/>
            <person name="Ma L.-J."/>
            <person name="Henn M.R."/>
            <person name="Sil A."/>
            <person name="Goldman B."/>
            <person name="Young S.K."/>
            <person name="Kodira C.D."/>
            <person name="Zeng Q."/>
            <person name="Koehrsen M."/>
            <person name="Alvarado L."/>
            <person name="Berlin A."/>
            <person name="Borenstein D."/>
            <person name="Chen Z."/>
            <person name="Engels R."/>
            <person name="Freedman E."/>
            <person name="Gellesch M."/>
            <person name="Goldberg J."/>
            <person name="Griggs A."/>
            <person name="Gujja S."/>
            <person name="Heiman D."/>
            <person name="Hepburn T."/>
            <person name="Howarth C."/>
            <person name="Jen D."/>
            <person name="Larson L."/>
            <person name="Lewis B."/>
            <person name="Mehta T."/>
            <person name="Park D."/>
            <person name="Pearson M."/>
            <person name="Roberts A."/>
            <person name="Saif S."/>
            <person name="Shea T."/>
            <person name="Shenoy N."/>
            <person name="Sisk P."/>
            <person name="Stolte C."/>
            <person name="Sykes S."/>
            <person name="Walk T."/>
            <person name="White J."/>
            <person name="Yandava C."/>
            <person name="Klein B."/>
            <person name="McEwen J.G."/>
            <person name="Puccia R."/>
            <person name="Goldman G.H."/>
            <person name="Felipe M.S."/>
            <person name="Nino-Vega G."/>
            <person name="San-Blas G."/>
            <person name="Taylor J."/>
            <person name="Mendoza L."/>
            <person name="Galagan J."/>
            <person name="Nusbaum C."/>
            <person name="Birren B."/>
        </authorList>
    </citation>
    <scope>NUCLEOTIDE SEQUENCE</scope>
    <source>
        <strain evidence="1">G186AR</strain>
    </source>
</reference>
<evidence type="ECO:0000313" key="1">
    <source>
        <dbReference type="EMBL" id="EEH02763.1"/>
    </source>
</evidence>
<dbReference type="GeneID" id="69042059"/>
<organism evidence="1 2">
    <name type="scientific">Ajellomyces capsulatus (strain G186AR / H82 / ATCC MYA-2454 / RMSCC 2432)</name>
    <name type="common">Darling's disease fungus</name>
    <name type="synonym">Histoplasma capsulatum</name>
    <dbReference type="NCBI Taxonomy" id="447093"/>
    <lineage>
        <taxon>Eukaryota</taxon>
        <taxon>Fungi</taxon>
        <taxon>Dikarya</taxon>
        <taxon>Ascomycota</taxon>
        <taxon>Pezizomycotina</taxon>
        <taxon>Eurotiomycetes</taxon>
        <taxon>Eurotiomycetidae</taxon>
        <taxon>Onygenales</taxon>
        <taxon>Ajellomycetaceae</taxon>
        <taxon>Histoplasma</taxon>
    </lineage>
</organism>
<dbReference type="HOGENOM" id="CLU_2084181_0_0_1"/>
<accession>C0P0W3</accession>
<dbReference type="InParanoid" id="C0P0W3"/>
<evidence type="ECO:0000313" key="2">
    <source>
        <dbReference type="Proteomes" id="UP000001631"/>
    </source>
</evidence>
<dbReference type="AlphaFoldDB" id="C0P0W3"/>
<name>C0P0W3_AJECG</name>
<gene>
    <name evidence="1" type="ORF">HCBG_09043</name>
</gene>
<dbReference type="EMBL" id="GG663382">
    <property type="protein sequence ID" value="EEH02763.1"/>
    <property type="molecule type" value="Genomic_DNA"/>
</dbReference>
<proteinExistence type="predicted"/>
<keyword evidence="2" id="KW-1185">Reference proteome</keyword>